<gene>
    <name evidence="3" type="ORF">AVDCRST_MAG48-1697</name>
</gene>
<proteinExistence type="predicted"/>
<dbReference type="PANTHER" id="PTHR34978:SF3">
    <property type="entry name" value="SLR0241 PROTEIN"/>
    <property type="match status" value="1"/>
</dbReference>
<keyword evidence="2" id="KW-1133">Transmembrane helix</keyword>
<evidence type="ECO:0000313" key="3">
    <source>
        <dbReference type="EMBL" id="CAA9305977.1"/>
    </source>
</evidence>
<feature type="transmembrane region" description="Helical" evidence="2">
    <location>
        <begin position="147"/>
        <end position="168"/>
    </location>
</feature>
<dbReference type="InterPro" id="IPR052173">
    <property type="entry name" value="Beta-lactam_resp_regulator"/>
</dbReference>
<keyword evidence="2" id="KW-0812">Transmembrane</keyword>
<protein>
    <submittedName>
        <fullName evidence="3">Peptidase M48, Ste24p</fullName>
    </submittedName>
</protein>
<feature type="region of interest" description="Disordered" evidence="1">
    <location>
        <begin position="1"/>
        <end position="21"/>
    </location>
</feature>
<evidence type="ECO:0000256" key="1">
    <source>
        <dbReference type="SAM" id="MobiDB-lite"/>
    </source>
</evidence>
<sequence length="170" mass="17718">MLTTRSSGRSRPTRASTSAQAASRVVLSAGTLTALDAEEVRAVVEHESARVRARNDVVLDTFTALHRAFPIAVRSEIPAEQGRLLVEMLADDAARRLTGPMPLARALVTLAGAPKPAWALGATGSGTAERIARLAEPPGPHRLLSGAAYLLACGLVAFPVLIMAAPLLPA</sequence>
<accession>A0A6J4KIM0</accession>
<dbReference type="EMBL" id="CADCTS010000245">
    <property type="protein sequence ID" value="CAA9305977.1"/>
    <property type="molecule type" value="Genomic_DNA"/>
</dbReference>
<name>A0A6J4KIM0_9ACTN</name>
<evidence type="ECO:0000256" key="2">
    <source>
        <dbReference type="SAM" id="Phobius"/>
    </source>
</evidence>
<reference evidence="3" key="1">
    <citation type="submission" date="2020-02" db="EMBL/GenBank/DDBJ databases">
        <authorList>
            <person name="Meier V. D."/>
        </authorList>
    </citation>
    <scope>NUCLEOTIDE SEQUENCE</scope>
    <source>
        <strain evidence="3">AVDCRST_MAG48</strain>
    </source>
</reference>
<organism evidence="3">
    <name type="scientific">uncultured Friedmanniella sp</name>
    <dbReference type="NCBI Taxonomy" id="335381"/>
    <lineage>
        <taxon>Bacteria</taxon>
        <taxon>Bacillati</taxon>
        <taxon>Actinomycetota</taxon>
        <taxon>Actinomycetes</taxon>
        <taxon>Propionibacteriales</taxon>
        <taxon>Nocardioidaceae</taxon>
        <taxon>Friedmanniella</taxon>
        <taxon>environmental samples</taxon>
    </lineage>
</organism>
<keyword evidence="2" id="KW-0472">Membrane</keyword>
<dbReference type="PANTHER" id="PTHR34978">
    <property type="entry name" value="POSSIBLE SENSOR-TRANSDUCER PROTEIN BLAR"/>
    <property type="match status" value="1"/>
</dbReference>
<dbReference type="AlphaFoldDB" id="A0A6J4KIM0"/>